<sequence>SLRGVSYWTGAGVGVATPGVAGVVPAAYRPSTESVECRRVPLSPSSLCVASAENRFFALRLLRSNDEPRRVARSKGRTAKADIYEGKEKKSFLRKFNHSPTCHHVCLPQKSEMPVHGLGYKSQAATKIVLGIQCSGCKTLDLFMTHFLQRIPRLIGSATVIFLLHPRCNRKLALLCIILPRSEVKAARSPTHCTRCLRWRICTVKGHGRSFIAAQCRSMPASCSAWWCVSETPRRSASIAAICVARHQSLERRRRRKRRTCDRRRSTESTELDISDR</sequence>
<protein>
    <submittedName>
        <fullName evidence="2">Uncharacterized protein</fullName>
    </submittedName>
</protein>
<evidence type="ECO:0000256" key="1">
    <source>
        <dbReference type="SAM" id="MobiDB-lite"/>
    </source>
</evidence>
<dbReference type="Proteomes" id="UP000078542">
    <property type="component" value="Unassembled WGS sequence"/>
</dbReference>
<dbReference type="EMBL" id="KQ976956">
    <property type="protein sequence ID" value="KYN06827.1"/>
    <property type="molecule type" value="Genomic_DNA"/>
</dbReference>
<evidence type="ECO:0000313" key="2">
    <source>
        <dbReference type="EMBL" id="KYN06827.1"/>
    </source>
</evidence>
<gene>
    <name evidence="2" type="ORF">ALC62_02210</name>
</gene>
<feature type="non-terminal residue" evidence="2">
    <location>
        <position position="1"/>
    </location>
</feature>
<feature type="region of interest" description="Disordered" evidence="1">
    <location>
        <begin position="256"/>
        <end position="277"/>
    </location>
</feature>
<name>A0A195D1T1_9HYME</name>
<proteinExistence type="predicted"/>
<feature type="compositionally biased region" description="Basic and acidic residues" evidence="1">
    <location>
        <begin position="263"/>
        <end position="277"/>
    </location>
</feature>
<keyword evidence="3" id="KW-1185">Reference proteome</keyword>
<accession>A0A195D1T1</accession>
<dbReference type="AlphaFoldDB" id="A0A195D1T1"/>
<reference evidence="2 3" key="1">
    <citation type="submission" date="2016-03" db="EMBL/GenBank/DDBJ databases">
        <title>Cyphomyrmex costatus WGS genome.</title>
        <authorList>
            <person name="Nygaard S."/>
            <person name="Hu H."/>
            <person name="Boomsma J."/>
            <person name="Zhang G."/>
        </authorList>
    </citation>
    <scope>NUCLEOTIDE SEQUENCE [LARGE SCALE GENOMIC DNA]</scope>
    <source>
        <strain evidence="2">MS0001</strain>
        <tissue evidence="2">Whole body</tissue>
    </source>
</reference>
<evidence type="ECO:0000313" key="3">
    <source>
        <dbReference type="Proteomes" id="UP000078542"/>
    </source>
</evidence>
<organism evidence="2 3">
    <name type="scientific">Cyphomyrmex costatus</name>
    <dbReference type="NCBI Taxonomy" id="456900"/>
    <lineage>
        <taxon>Eukaryota</taxon>
        <taxon>Metazoa</taxon>
        <taxon>Ecdysozoa</taxon>
        <taxon>Arthropoda</taxon>
        <taxon>Hexapoda</taxon>
        <taxon>Insecta</taxon>
        <taxon>Pterygota</taxon>
        <taxon>Neoptera</taxon>
        <taxon>Endopterygota</taxon>
        <taxon>Hymenoptera</taxon>
        <taxon>Apocrita</taxon>
        <taxon>Aculeata</taxon>
        <taxon>Formicoidea</taxon>
        <taxon>Formicidae</taxon>
        <taxon>Myrmicinae</taxon>
        <taxon>Cyphomyrmex</taxon>
    </lineage>
</organism>